<dbReference type="HOGENOM" id="CLU_3258047_0_0_12"/>
<organism evidence="1 2">
    <name type="scientific">Sediminispirochaeta smaragdinae (strain DSM 11293 / JCM 15392 / SEBR 4228)</name>
    <name type="common">Spirochaeta smaragdinae</name>
    <dbReference type="NCBI Taxonomy" id="573413"/>
    <lineage>
        <taxon>Bacteria</taxon>
        <taxon>Pseudomonadati</taxon>
        <taxon>Spirochaetota</taxon>
        <taxon>Spirochaetia</taxon>
        <taxon>Spirochaetales</taxon>
        <taxon>Spirochaetaceae</taxon>
        <taxon>Sediminispirochaeta</taxon>
    </lineage>
</organism>
<accession>E1R7R0</accession>
<evidence type="ECO:0000313" key="1">
    <source>
        <dbReference type="EMBL" id="ADK82765.1"/>
    </source>
</evidence>
<sequence>MTYSMAVQVLGKVIDRSHFFLKLFGSSDDMCKENPKREGRKA</sequence>
<gene>
    <name evidence="1" type="ordered locus">Spirs_3679</name>
</gene>
<dbReference type="KEGG" id="ssm:Spirs_3679"/>
<dbReference type="Proteomes" id="UP000002318">
    <property type="component" value="Chromosome"/>
</dbReference>
<reference evidence="1 2" key="1">
    <citation type="journal article" date="2010" name="Stand. Genomic Sci.">
        <title>Complete genome sequence of Spirochaeta smaragdinae type strain (SEBR 4228).</title>
        <authorList>
            <person name="Mavromatis K."/>
            <person name="Yasawong M."/>
            <person name="Chertkov O."/>
            <person name="Lapidus A."/>
            <person name="Lucas S."/>
            <person name="Nolan M."/>
            <person name="Del Rio T.G."/>
            <person name="Tice H."/>
            <person name="Cheng J.F."/>
            <person name="Pitluck S."/>
            <person name="Liolios K."/>
            <person name="Ivanova N."/>
            <person name="Tapia R."/>
            <person name="Han C."/>
            <person name="Bruce D."/>
            <person name="Goodwin L."/>
            <person name="Pati A."/>
            <person name="Chen A."/>
            <person name="Palaniappan K."/>
            <person name="Land M."/>
            <person name="Hauser L."/>
            <person name="Chang Y.J."/>
            <person name="Jeffries C.D."/>
            <person name="Detter J.C."/>
            <person name="Rohde M."/>
            <person name="Brambilla E."/>
            <person name="Spring S."/>
            <person name="Goker M."/>
            <person name="Sikorski J."/>
            <person name="Woyke T."/>
            <person name="Bristow J."/>
            <person name="Eisen J.A."/>
            <person name="Markowitz V."/>
            <person name="Hugenholtz P."/>
            <person name="Klenk H.P."/>
            <person name="Kyrpides N.C."/>
        </authorList>
    </citation>
    <scope>NUCLEOTIDE SEQUENCE [LARGE SCALE GENOMIC DNA]</scope>
    <source>
        <strain evidence="2">DSM 11293 / JCM 15392 / SEBR 4228</strain>
    </source>
</reference>
<dbReference type="EMBL" id="CP002116">
    <property type="protein sequence ID" value="ADK82765.1"/>
    <property type="molecule type" value="Genomic_DNA"/>
</dbReference>
<keyword evidence="2" id="KW-1185">Reference proteome</keyword>
<protein>
    <submittedName>
        <fullName evidence="1">Uncharacterized protein</fullName>
    </submittedName>
</protein>
<evidence type="ECO:0000313" key="2">
    <source>
        <dbReference type="Proteomes" id="UP000002318"/>
    </source>
</evidence>
<dbReference type="AlphaFoldDB" id="E1R7R0"/>
<proteinExistence type="predicted"/>
<name>E1R7R0_SEDSS</name>